<organism evidence="2 3">
    <name type="scientific">Hibiscus sabdariffa</name>
    <name type="common">roselle</name>
    <dbReference type="NCBI Taxonomy" id="183260"/>
    <lineage>
        <taxon>Eukaryota</taxon>
        <taxon>Viridiplantae</taxon>
        <taxon>Streptophyta</taxon>
        <taxon>Embryophyta</taxon>
        <taxon>Tracheophyta</taxon>
        <taxon>Spermatophyta</taxon>
        <taxon>Magnoliopsida</taxon>
        <taxon>eudicotyledons</taxon>
        <taxon>Gunneridae</taxon>
        <taxon>Pentapetalae</taxon>
        <taxon>rosids</taxon>
        <taxon>malvids</taxon>
        <taxon>Malvales</taxon>
        <taxon>Malvaceae</taxon>
        <taxon>Malvoideae</taxon>
        <taxon>Hibiscus</taxon>
    </lineage>
</organism>
<accession>A0ABR2T2K7</accession>
<feature type="region of interest" description="Disordered" evidence="1">
    <location>
        <begin position="67"/>
        <end position="98"/>
    </location>
</feature>
<name>A0ABR2T2K7_9ROSI</name>
<proteinExistence type="predicted"/>
<evidence type="ECO:0000256" key="1">
    <source>
        <dbReference type="SAM" id="MobiDB-lite"/>
    </source>
</evidence>
<evidence type="ECO:0000313" key="3">
    <source>
        <dbReference type="Proteomes" id="UP001396334"/>
    </source>
</evidence>
<comment type="caution">
    <text evidence="2">The sequence shown here is derived from an EMBL/GenBank/DDBJ whole genome shotgun (WGS) entry which is preliminary data.</text>
</comment>
<evidence type="ECO:0000313" key="2">
    <source>
        <dbReference type="EMBL" id="KAK9031622.1"/>
    </source>
</evidence>
<protein>
    <submittedName>
        <fullName evidence="2">Uncharacterized protein</fullName>
    </submittedName>
</protein>
<reference evidence="2 3" key="1">
    <citation type="journal article" date="2024" name="G3 (Bethesda)">
        <title>Genome assembly of Hibiscus sabdariffa L. provides insights into metabolisms of medicinal natural products.</title>
        <authorList>
            <person name="Kim T."/>
        </authorList>
    </citation>
    <scope>NUCLEOTIDE SEQUENCE [LARGE SCALE GENOMIC DNA]</scope>
    <source>
        <strain evidence="2">TK-2024</strain>
        <tissue evidence="2">Old leaves</tissue>
    </source>
</reference>
<dbReference type="EMBL" id="JBBPBN010000009">
    <property type="protein sequence ID" value="KAK9031622.1"/>
    <property type="molecule type" value="Genomic_DNA"/>
</dbReference>
<sequence length="98" mass="10345">MNDVVWIKIPMEATGALGFTKSPHHTVINSYHHHSKQTETQLGSASLSSGFQPVKHSKLGFSHVGSCTLGNQGDKKEEVGDGSGSSHGGDAEVEMGDK</sequence>
<dbReference type="Proteomes" id="UP001396334">
    <property type="component" value="Unassembled WGS sequence"/>
</dbReference>
<gene>
    <name evidence="2" type="ORF">V6N11_055917</name>
</gene>
<keyword evidence="3" id="KW-1185">Reference proteome</keyword>